<dbReference type="Proteomes" id="UP001172457">
    <property type="component" value="Chromosome 3"/>
</dbReference>
<dbReference type="InterPro" id="IPR011990">
    <property type="entry name" value="TPR-like_helical_dom_sf"/>
</dbReference>
<evidence type="ECO:0000313" key="4">
    <source>
        <dbReference type="EMBL" id="KAJ9556824.1"/>
    </source>
</evidence>
<dbReference type="Gene3D" id="1.25.40.10">
    <property type="entry name" value="Tetratricopeptide repeat domain"/>
    <property type="match status" value="1"/>
</dbReference>
<dbReference type="NCBIfam" id="TIGR00756">
    <property type="entry name" value="PPR"/>
    <property type="match status" value="3"/>
</dbReference>
<accession>A0AA38TB54</accession>
<protein>
    <recommendedName>
        <fullName evidence="6">Pentatricopeptide repeat-containing protein</fullName>
    </recommendedName>
</protein>
<evidence type="ECO:0008006" key="6">
    <source>
        <dbReference type="Google" id="ProtNLM"/>
    </source>
</evidence>
<keyword evidence="5" id="KW-1185">Reference proteome</keyword>
<evidence type="ECO:0000313" key="5">
    <source>
        <dbReference type="Proteomes" id="UP001172457"/>
    </source>
</evidence>
<evidence type="ECO:0000256" key="1">
    <source>
        <dbReference type="ARBA" id="ARBA00007626"/>
    </source>
</evidence>
<dbReference type="EMBL" id="JARYMX010000003">
    <property type="protein sequence ID" value="KAJ9556824.1"/>
    <property type="molecule type" value="Genomic_DNA"/>
</dbReference>
<dbReference type="AlphaFoldDB" id="A0AA38TB54"/>
<dbReference type="PANTHER" id="PTHR47941">
    <property type="entry name" value="PENTATRICOPEPTIDE REPEAT-CONTAINING PROTEIN 3, MITOCHONDRIAL"/>
    <property type="match status" value="1"/>
</dbReference>
<feature type="repeat" description="PPR" evidence="3">
    <location>
        <begin position="9"/>
        <end position="43"/>
    </location>
</feature>
<name>A0AA38TB54_9ASTR</name>
<organism evidence="4 5">
    <name type="scientific">Centaurea solstitialis</name>
    <name type="common">yellow star-thistle</name>
    <dbReference type="NCBI Taxonomy" id="347529"/>
    <lineage>
        <taxon>Eukaryota</taxon>
        <taxon>Viridiplantae</taxon>
        <taxon>Streptophyta</taxon>
        <taxon>Embryophyta</taxon>
        <taxon>Tracheophyta</taxon>
        <taxon>Spermatophyta</taxon>
        <taxon>Magnoliopsida</taxon>
        <taxon>eudicotyledons</taxon>
        <taxon>Gunneridae</taxon>
        <taxon>Pentapetalae</taxon>
        <taxon>asterids</taxon>
        <taxon>campanulids</taxon>
        <taxon>Asterales</taxon>
        <taxon>Asteraceae</taxon>
        <taxon>Carduoideae</taxon>
        <taxon>Cardueae</taxon>
        <taxon>Centaureinae</taxon>
        <taxon>Centaurea</taxon>
    </lineage>
</organism>
<dbReference type="Pfam" id="PF13041">
    <property type="entry name" value="PPR_2"/>
    <property type="match status" value="2"/>
</dbReference>
<keyword evidence="2" id="KW-0677">Repeat</keyword>
<proteinExistence type="inferred from homology"/>
<feature type="repeat" description="PPR" evidence="3">
    <location>
        <begin position="92"/>
        <end position="126"/>
    </location>
</feature>
<reference evidence="4" key="1">
    <citation type="submission" date="2023-03" db="EMBL/GenBank/DDBJ databases">
        <title>Chromosome-scale reference genome and RAD-based genetic map of yellow starthistle (Centaurea solstitialis) reveal putative structural variation and QTLs associated with invader traits.</title>
        <authorList>
            <person name="Reatini B."/>
            <person name="Cang F.A."/>
            <person name="Jiang Q."/>
            <person name="Mckibben M.T.W."/>
            <person name="Barker M.S."/>
            <person name="Rieseberg L.H."/>
            <person name="Dlugosch K.M."/>
        </authorList>
    </citation>
    <scope>NUCLEOTIDE SEQUENCE</scope>
    <source>
        <strain evidence="4">CAN-66</strain>
        <tissue evidence="4">Leaf</tissue>
    </source>
</reference>
<comment type="caution">
    <text evidence="4">The sequence shown here is derived from an EMBL/GenBank/DDBJ whole genome shotgun (WGS) entry which is preliminary data.</text>
</comment>
<feature type="repeat" description="PPR" evidence="3">
    <location>
        <begin position="44"/>
        <end position="78"/>
    </location>
</feature>
<sequence>MVKTGLGPDFFIFTSLIEGYCMRGQMDMAREVFEAMKTTGPSPNLVTYNTMLDGYCKNFQLVNASDFFYKIANQTLSKLLFRQMGDRGCEPDFVTYNILIQGLIHNPDYDMLDEILEEMARRDFCTDLTTRELLLKVGLGYKFAAHDIRISNKQQQQQRQQEGIRLVFENPSLQEEGVRLVLKVLLCDENCVLFNMIIRRMSRRKDHNKSLEIVN</sequence>
<dbReference type="PROSITE" id="PS51375">
    <property type="entry name" value="PPR"/>
    <property type="match status" value="3"/>
</dbReference>
<gene>
    <name evidence="4" type="ORF">OSB04_011438</name>
</gene>
<comment type="similarity">
    <text evidence="1">Belongs to the PPR family. P subfamily.</text>
</comment>
<evidence type="ECO:0000256" key="2">
    <source>
        <dbReference type="ARBA" id="ARBA00022737"/>
    </source>
</evidence>
<evidence type="ECO:0000256" key="3">
    <source>
        <dbReference type="PROSITE-ProRule" id="PRU00708"/>
    </source>
</evidence>
<dbReference type="InterPro" id="IPR002885">
    <property type="entry name" value="PPR_rpt"/>
</dbReference>